<evidence type="ECO:0000313" key="9">
    <source>
        <dbReference type="Proteomes" id="UP000800200"/>
    </source>
</evidence>
<dbReference type="PANTHER" id="PTHR14152">
    <property type="entry name" value="SQUAMOUS CELL CARCINOMA ANTIGEN RECOGNISED BY CYTOTOXIC T LYMPHOCYTES"/>
    <property type="match status" value="1"/>
</dbReference>
<keyword evidence="4" id="KW-0508">mRNA splicing</keyword>
<feature type="compositionally biased region" description="Basic and acidic residues" evidence="7">
    <location>
        <begin position="464"/>
        <end position="474"/>
    </location>
</feature>
<dbReference type="OrthoDB" id="5583at2759"/>
<feature type="region of interest" description="Disordered" evidence="7">
    <location>
        <begin position="615"/>
        <end position="675"/>
    </location>
</feature>
<comment type="subcellular location">
    <subcellularLocation>
        <location evidence="1">Nucleus</location>
    </subcellularLocation>
</comment>
<gene>
    <name evidence="8" type="ORF">K469DRAFT_707938</name>
</gene>
<feature type="compositionally biased region" description="Basic and acidic residues" evidence="7">
    <location>
        <begin position="532"/>
        <end position="552"/>
    </location>
</feature>
<feature type="compositionally biased region" description="Basic and acidic residues" evidence="7">
    <location>
        <begin position="417"/>
        <end position="426"/>
    </location>
</feature>
<sequence length="675" mass="76181">MDLSVEEANKIRVAMGMKPLPVPGGSAPTDTGPTFKEKKSSDSDEEPASTLETRSAAAYDNWRELQDEADAKAKREAKAAAIKKEREKAQRFAKLDGKGLADDAADEDDMAWLKGTKKRQKKIEKSERMRKELEEREWQAQAALQYTEADLAGVKVGHEVDDFGEGEDQILVLKDTAVDQEEEDELEAVALREKEKLQEKLDSKKRKRAYDPNDMDEAGQGSILAQYDEDIDGKKRKAFTLDGQGRTVEEVLLEASGKSKPKKVTLSLDILKDDTPVNDYMDISEIKVRKPKKKKSKSTRRKRADDDDDIFPMPGEDTAEHEAMDVDEPKATPKPKKDLTNESFVDDDDLQANLAAQRREALKKRKNMKMRPEDLARQLREEASATPDVMDTTEDADEPGLVIDETTEFVSNLQRSASEEREEERRRLRRKSSQPSNGIASMGGINSADPEGDVDTGQSYAEVEDARDRSESHARSVSVDVTGTGLDQEETVDRGLGSTLRLLKQRGVIETSENGDQNAFFRERQRFLADKQKAEAAAERLAKEQRERDRTSGKWSHMTPREREEHARRLNSQRDQLESRKLAEIFNKEYKPNVQLDYVDEFGRHMNQKEAFKHLSHQFHGKGSGNQKTQKHLDKIAAEKKRLAQSSLDTSQAGAMSNAQGQQSKKHKQAGVRLQ</sequence>
<dbReference type="Pfam" id="PF19252">
    <property type="entry name" value="HIND"/>
    <property type="match status" value="1"/>
</dbReference>
<evidence type="ECO:0000256" key="3">
    <source>
        <dbReference type="ARBA" id="ARBA00022664"/>
    </source>
</evidence>
<feature type="compositionally biased region" description="Basic and acidic residues" evidence="7">
    <location>
        <begin position="559"/>
        <end position="568"/>
    </location>
</feature>
<evidence type="ECO:0000256" key="1">
    <source>
        <dbReference type="ARBA" id="ARBA00004123"/>
    </source>
</evidence>
<feature type="compositionally biased region" description="Basic and acidic residues" evidence="7">
    <location>
        <begin position="370"/>
        <end position="383"/>
    </location>
</feature>
<feature type="region of interest" description="Disordered" evidence="7">
    <location>
        <begin position="199"/>
        <end position="224"/>
    </location>
</feature>
<proteinExistence type="inferred from homology"/>
<feature type="region of interest" description="Disordered" evidence="7">
    <location>
        <begin position="532"/>
        <end position="576"/>
    </location>
</feature>
<protein>
    <recommendedName>
        <fullName evidence="10">SART-1 protein</fullName>
    </recommendedName>
</protein>
<dbReference type="PANTHER" id="PTHR14152:SF5">
    <property type="entry name" value="U4_U6.U5 TRI-SNRNP-ASSOCIATED PROTEIN 1"/>
    <property type="match status" value="1"/>
</dbReference>
<dbReference type="GO" id="GO:0045292">
    <property type="term" value="P:mRNA cis splicing, via spliceosome"/>
    <property type="evidence" value="ECO:0007669"/>
    <property type="project" value="TreeGrafter"/>
</dbReference>
<evidence type="ECO:0000256" key="7">
    <source>
        <dbReference type="SAM" id="MobiDB-lite"/>
    </source>
</evidence>
<evidence type="ECO:0000256" key="4">
    <source>
        <dbReference type="ARBA" id="ARBA00023187"/>
    </source>
</evidence>
<accession>A0A6A6E023</accession>
<reference evidence="8" key="1">
    <citation type="journal article" date="2020" name="Stud. Mycol.">
        <title>101 Dothideomycetes genomes: a test case for predicting lifestyles and emergence of pathogens.</title>
        <authorList>
            <person name="Haridas S."/>
            <person name="Albert R."/>
            <person name="Binder M."/>
            <person name="Bloem J."/>
            <person name="Labutti K."/>
            <person name="Salamov A."/>
            <person name="Andreopoulos B."/>
            <person name="Baker S."/>
            <person name="Barry K."/>
            <person name="Bills G."/>
            <person name="Bluhm B."/>
            <person name="Cannon C."/>
            <person name="Castanera R."/>
            <person name="Culley D."/>
            <person name="Daum C."/>
            <person name="Ezra D."/>
            <person name="Gonzalez J."/>
            <person name="Henrissat B."/>
            <person name="Kuo A."/>
            <person name="Liang C."/>
            <person name="Lipzen A."/>
            <person name="Lutzoni F."/>
            <person name="Magnuson J."/>
            <person name="Mondo S."/>
            <person name="Nolan M."/>
            <person name="Ohm R."/>
            <person name="Pangilinan J."/>
            <person name="Park H.-J."/>
            <person name="Ramirez L."/>
            <person name="Alfaro M."/>
            <person name="Sun H."/>
            <person name="Tritt A."/>
            <person name="Yoshinaga Y."/>
            <person name="Zwiers L.-H."/>
            <person name="Turgeon B."/>
            <person name="Goodwin S."/>
            <person name="Spatafora J."/>
            <person name="Crous P."/>
            <person name="Grigoriev I."/>
        </authorList>
    </citation>
    <scope>NUCLEOTIDE SEQUENCE</scope>
    <source>
        <strain evidence="8">CBS 207.26</strain>
    </source>
</reference>
<keyword evidence="6" id="KW-0175">Coiled coil</keyword>
<dbReference type="Proteomes" id="UP000800200">
    <property type="component" value="Unassembled WGS sequence"/>
</dbReference>
<evidence type="ECO:0000256" key="5">
    <source>
        <dbReference type="ARBA" id="ARBA00023242"/>
    </source>
</evidence>
<feature type="region of interest" description="Disordered" evidence="7">
    <location>
        <begin position="281"/>
        <end position="492"/>
    </location>
</feature>
<organism evidence="8 9">
    <name type="scientific">Zopfia rhizophila CBS 207.26</name>
    <dbReference type="NCBI Taxonomy" id="1314779"/>
    <lineage>
        <taxon>Eukaryota</taxon>
        <taxon>Fungi</taxon>
        <taxon>Dikarya</taxon>
        <taxon>Ascomycota</taxon>
        <taxon>Pezizomycotina</taxon>
        <taxon>Dothideomycetes</taxon>
        <taxon>Dothideomycetes incertae sedis</taxon>
        <taxon>Zopfiaceae</taxon>
        <taxon>Zopfia</taxon>
    </lineage>
</organism>
<dbReference type="Pfam" id="PF03343">
    <property type="entry name" value="SART-1"/>
    <property type="match status" value="1"/>
</dbReference>
<dbReference type="GO" id="GO:0046540">
    <property type="term" value="C:U4/U6 x U5 tri-snRNP complex"/>
    <property type="evidence" value="ECO:0007669"/>
    <property type="project" value="InterPro"/>
</dbReference>
<feature type="compositionally biased region" description="Basic and acidic residues" evidence="7">
    <location>
        <begin position="631"/>
        <end position="642"/>
    </location>
</feature>
<evidence type="ECO:0008006" key="10">
    <source>
        <dbReference type="Google" id="ProtNLM"/>
    </source>
</evidence>
<evidence type="ECO:0000256" key="6">
    <source>
        <dbReference type="SAM" id="Coils"/>
    </source>
</evidence>
<evidence type="ECO:0000313" key="8">
    <source>
        <dbReference type="EMBL" id="KAF2185164.1"/>
    </source>
</evidence>
<dbReference type="AlphaFoldDB" id="A0A6A6E023"/>
<feature type="compositionally biased region" description="Polar residues" evidence="7">
    <location>
        <begin position="644"/>
        <end position="663"/>
    </location>
</feature>
<feature type="compositionally biased region" description="Basic residues" evidence="7">
    <location>
        <begin position="664"/>
        <end position="675"/>
    </location>
</feature>
<feature type="coiled-coil region" evidence="6">
    <location>
        <begin position="116"/>
        <end position="143"/>
    </location>
</feature>
<comment type="similarity">
    <text evidence="2">Belongs to the SNU66/SART1 family.</text>
</comment>
<dbReference type="InterPro" id="IPR005011">
    <property type="entry name" value="SNU66/SART1"/>
</dbReference>
<keyword evidence="9" id="KW-1185">Reference proteome</keyword>
<keyword evidence="3" id="KW-0507">mRNA processing</keyword>
<name>A0A6A6E023_9PEZI</name>
<dbReference type="EMBL" id="ML994634">
    <property type="protein sequence ID" value="KAF2185164.1"/>
    <property type="molecule type" value="Genomic_DNA"/>
</dbReference>
<dbReference type="GO" id="GO:0000481">
    <property type="term" value="P:maturation of 5S rRNA"/>
    <property type="evidence" value="ECO:0007669"/>
    <property type="project" value="TreeGrafter"/>
</dbReference>
<keyword evidence="5" id="KW-0539">Nucleus</keyword>
<feature type="compositionally biased region" description="Basic and acidic residues" evidence="7">
    <location>
        <begin position="318"/>
        <end position="340"/>
    </location>
</feature>
<feature type="compositionally biased region" description="Basic residues" evidence="7">
    <location>
        <begin position="289"/>
        <end position="302"/>
    </location>
</feature>
<dbReference type="InterPro" id="IPR045347">
    <property type="entry name" value="HIND"/>
</dbReference>
<feature type="region of interest" description="Disordered" evidence="7">
    <location>
        <begin position="14"/>
        <end position="57"/>
    </location>
</feature>
<evidence type="ECO:0000256" key="2">
    <source>
        <dbReference type="ARBA" id="ARBA00006076"/>
    </source>
</evidence>